<comment type="caution">
    <text evidence="2">The sequence shown here is derived from an EMBL/GenBank/DDBJ whole genome shotgun (WGS) entry which is preliminary data.</text>
</comment>
<dbReference type="AlphaFoldDB" id="A0AAV3ZU01"/>
<name>A0AAV3ZU01_9GAST</name>
<evidence type="ECO:0000313" key="2">
    <source>
        <dbReference type="EMBL" id="GFN98609.1"/>
    </source>
</evidence>
<proteinExistence type="predicted"/>
<organism evidence="2 3">
    <name type="scientific">Plakobranchus ocellatus</name>
    <dbReference type="NCBI Taxonomy" id="259542"/>
    <lineage>
        <taxon>Eukaryota</taxon>
        <taxon>Metazoa</taxon>
        <taxon>Spiralia</taxon>
        <taxon>Lophotrochozoa</taxon>
        <taxon>Mollusca</taxon>
        <taxon>Gastropoda</taxon>
        <taxon>Heterobranchia</taxon>
        <taxon>Euthyneura</taxon>
        <taxon>Panpulmonata</taxon>
        <taxon>Sacoglossa</taxon>
        <taxon>Placobranchoidea</taxon>
        <taxon>Plakobranchidae</taxon>
        <taxon>Plakobranchus</taxon>
    </lineage>
</organism>
<reference evidence="2 3" key="1">
    <citation type="journal article" date="2021" name="Elife">
        <title>Chloroplast acquisition without the gene transfer in kleptoplastic sea slugs, Plakobranchus ocellatus.</title>
        <authorList>
            <person name="Maeda T."/>
            <person name="Takahashi S."/>
            <person name="Yoshida T."/>
            <person name="Shimamura S."/>
            <person name="Takaki Y."/>
            <person name="Nagai Y."/>
            <person name="Toyoda A."/>
            <person name="Suzuki Y."/>
            <person name="Arimoto A."/>
            <person name="Ishii H."/>
            <person name="Satoh N."/>
            <person name="Nishiyama T."/>
            <person name="Hasebe M."/>
            <person name="Maruyama T."/>
            <person name="Minagawa J."/>
            <person name="Obokata J."/>
            <person name="Shigenobu S."/>
        </authorList>
    </citation>
    <scope>NUCLEOTIDE SEQUENCE [LARGE SCALE GENOMIC DNA]</scope>
</reference>
<evidence type="ECO:0000313" key="3">
    <source>
        <dbReference type="Proteomes" id="UP000735302"/>
    </source>
</evidence>
<sequence length="294" mass="32516">MAARKSNGKLPHHAVRQEQSGLYSWFPVAWTQPRQHQRDLRLSGFRQDRTFVAGSNSGGKAQNNVTAGGLRLLYPPSGQGTGGKDRTRAKSVTVNLRVEDDELINPQQGDLRLSDSPLGRKVSGGARTRDRRVPANLRADSLATVPPTLPPCRRSRQPMDHQHLDKNNGIIIKATFKPKRWYSQRSFRCRLGFDSTTDGLAWRGLEIMGSHCCGWVLVTKQTSLSHTDRGVGGSVDSDPAPRSAGTFLSQVRAPPPASRPDEGPESLRSSYCRLAIYKNQNKPISTRLPGMFRL</sequence>
<dbReference type="EMBL" id="BLXT01002861">
    <property type="protein sequence ID" value="GFN98609.1"/>
    <property type="molecule type" value="Genomic_DNA"/>
</dbReference>
<keyword evidence="3" id="KW-1185">Reference proteome</keyword>
<evidence type="ECO:0000256" key="1">
    <source>
        <dbReference type="SAM" id="MobiDB-lite"/>
    </source>
</evidence>
<gene>
    <name evidence="2" type="ORF">PoB_002511500</name>
</gene>
<dbReference type="Proteomes" id="UP000735302">
    <property type="component" value="Unassembled WGS sequence"/>
</dbReference>
<feature type="region of interest" description="Disordered" evidence="1">
    <location>
        <begin position="108"/>
        <end position="129"/>
    </location>
</feature>
<feature type="region of interest" description="Disordered" evidence="1">
    <location>
        <begin position="226"/>
        <end position="266"/>
    </location>
</feature>
<protein>
    <submittedName>
        <fullName evidence="2">Uncharacterized protein</fullName>
    </submittedName>
</protein>
<accession>A0AAV3ZU01</accession>
<feature type="region of interest" description="Disordered" evidence="1">
    <location>
        <begin position="142"/>
        <end position="161"/>
    </location>
</feature>